<feature type="compositionally biased region" description="Low complexity" evidence="1">
    <location>
        <begin position="364"/>
        <end position="377"/>
    </location>
</feature>
<organism evidence="3 4">
    <name type="scientific">Folsomia candida</name>
    <name type="common">Springtail</name>
    <dbReference type="NCBI Taxonomy" id="158441"/>
    <lineage>
        <taxon>Eukaryota</taxon>
        <taxon>Metazoa</taxon>
        <taxon>Ecdysozoa</taxon>
        <taxon>Arthropoda</taxon>
        <taxon>Hexapoda</taxon>
        <taxon>Collembola</taxon>
        <taxon>Entomobryomorpha</taxon>
        <taxon>Isotomoidea</taxon>
        <taxon>Isotomidae</taxon>
        <taxon>Proisotominae</taxon>
        <taxon>Folsomia</taxon>
    </lineage>
</organism>
<feature type="compositionally biased region" description="Basic residues" evidence="1">
    <location>
        <begin position="211"/>
        <end position="223"/>
    </location>
</feature>
<proteinExistence type="predicted"/>
<dbReference type="AlphaFoldDB" id="A0A226D9W6"/>
<feature type="compositionally biased region" description="Acidic residues" evidence="1">
    <location>
        <begin position="303"/>
        <end position="312"/>
    </location>
</feature>
<evidence type="ECO:0000313" key="4">
    <source>
        <dbReference type="Proteomes" id="UP000198287"/>
    </source>
</evidence>
<feature type="compositionally biased region" description="Polar residues" evidence="1">
    <location>
        <begin position="427"/>
        <end position="462"/>
    </location>
</feature>
<protein>
    <submittedName>
        <fullName evidence="3">Uncharacterized protein</fullName>
    </submittedName>
</protein>
<feature type="compositionally biased region" description="Basic and acidic residues" evidence="1">
    <location>
        <begin position="54"/>
        <end position="66"/>
    </location>
</feature>
<keyword evidence="4" id="KW-1185">Reference proteome</keyword>
<feature type="compositionally biased region" description="Basic residues" evidence="1">
    <location>
        <begin position="162"/>
        <end position="172"/>
    </location>
</feature>
<feature type="compositionally biased region" description="Polar residues" evidence="1">
    <location>
        <begin position="354"/>
        <end position="363"/>
    </location>
</feature>
<keyword evidence="2" id="KW-0732">Signal</keyword>
<feature type="compositionally biased region" description="Low complexity" evidence="1">
    <location>
        <begin position="339"/>
        <end position="353"/>
    </location>
</feature>
<feature type="region of interest" description="Disordered" evidence="1">
    <location>
        <begin position="116"/>
        <end position="489"/>
    </location>
</feature>
<evidence type="ECO:0000313" key="3">
    <source>
        <dbReference type="EMBL" id="OXA41668.1"/>
    </source>
</evidence>
<dbReference type="Proteomes" id="UP000198287">
    <property type="component" value="Unassembled WGS sequence"/>
</dbReference>
<comment type="caution">
    <text evidence="3">The sequence shown here is derived from an EMBL/GenBank/DDBJ whole genome shotgun (WGS) entry which is preliminary data.</text>
</comment>
<evidence type="ECO:0000256" key="1">
    <source>
        <dbReference type="SAM" id="MobiDB-lite"/>
    </source>
</evidence>
<feature type="compositionally biased region" description="Low complexity" evidence="1">
    <location>
        <begin position="177"/>
        <end position="186"/>
    </location>
</feature>
<feature type="region of interest" description="Disordered" evidence="1">
    <location>
        <begin position="54"/>
        <end position="75"/>
    </location>
</feature>
<reference evidence="3 4" key="1">
    <citation type="submission" date="2015-12" db="EMBL/GenBank/DDBJ databases">
        <title>The genome of Folsomia candida.</title>
        <authorList>
            <person name="Faddeeva A."/>
            <person name="Derks M.F."/>
            <person name="Anvar Y."/>
            <person name="Smit S."/>
            <person name="Van Straalen N."/>
            <person name="Roelofs D."/>
        </authorList>
    </citation>
    <scope>NUCLEOTIDE SEQUENCE [LARGE SCALE GENOMIC DNA]</scope>
    <source>
        <strain evidence="3 4">VU population</strain>
        <tissue evidence="3">Whole body</tissue>
    </source>
</reference>
<feature type="chain" id="PRO_5013302383" evidence="2">
    <location>
        <begin position="21"/>
        <end position="610"/>
    </location>
</feature>
<evidence type="ECO:0000256" key="2">
    <source>
        <dbReference type="SAM" id="SignalP"/>
    </source>
</evidence>
<feature type="signal peptide" evidence="2">
    <location>
        <begin position="1"/>
        <end position="20"/>
    </location>
</feature>
<name>A0A226D9W6_FOLCA</name>
<feature type="compositionally biased region" description="Pro residues" evidence="1">
    <location>
        <begin position="127"/>
        <end position="146"/>
    </location>
</feature>
<gene>
    <name evidence="3" type="ORF">Fcan01_23540</name>
</gene>
<sequence>MELIQVILLIWTMFFRSYTATPTPVVPPYEISPLMRQVELKKSLLYYNKAPLDHHRSDNQQRKSSDKSQTPGQDRFFIKPYKFPFWGLPYGIYSKGPGFPPYDGVFGSPWGPGQFPGYASNPFTQPGGPPQPPQPAPTAAPSPPTPSYSSSSGDDSYEYYYVKKKPKKRKPPPPKYKYPSSSCSCPYDDDDSGGDDSDCACKPPKEVVAKPKPRPSRPYRKPKKESSSSYQRRPSYNKRPCKYGYRSGPSGGCRPPPSPPKEDPDCGKRYRGKCPKPMTKPAPEPYAEDEEYESEEHYGYETSGDDDDEDAEIETHKVVPQYIPVYVPYPPHGGGGWGQDPPTSSGDSSHSSSPLTMQYQAMSQPPQQYQYTVPTPVEYSPHYSLPSKPEMTSYPNSPQPPQQPSPADSVEPQQLTIQYTALPPGGTSPQQQPNVFQYTLQPPVSSPSQSTGRSASPYTIQYTAHPLPEPQQPTTYANNNDNKDLATSSSSTFMNTFSVPLPPQIQLPFNVFLNQQHPSAFSNLFNPQMLHRYQIPLPQVASTTSAPMKAEQNLLAINAADPFIANHLNNYTASSLQNNKAISSEKDKTVKNEGAEKTIVSVLTSVSESK</sequence>
<accession>A0A226D9W6</accession>
<dbReference type="EMBL" id="LNIX01000028">
    <property type="protein sequence ID" value="OXA41668.1"/>
    <property type="molecule type" value="Genomic_DNA"/>
</dbReference>
<feature type="compositionally biased region" description="Acidic residues" evidence="1">
    <location>
        <begin position="187"/>
        <end position="198"/>
    </location>
</feature>